<dbReference type="KEGG" id="rvi:RVIR1_06930"/>
<protein>
    <submittedName>
        <fullName evidence="1">Putative cell wall-associated hydrolase protein</fullName>
    </submittedName>
</protein>
<reference evidence="1 2" key="1">
    <citation type="submission" date="2017-03" db="EMBL/GenBank/DDBJ databases">
        <title>The genome sequence of Candidatus Rickettsiella viridis.</title>
        <authorList>
            <person name="Nikoh N."/>
            <person name="Tsuchida T."/>
            <person name="Yamaguchi K."/>
            <person name="Maeda T."/>
            <person name="Shigenobu S."/>
            <person name="Fukatsu T."/>
        </authorList>
    </citation>
    <scope>NUCLEOTIDE SEQUENCE [LARGE SCALE GENOMIC DNA]</scope>
    <source>
        <strain evidence="1 2">Ap-RA04</strain>
    </source>
</reference>
<name>A0A2Z5UWB0_9COXI</name>
<evidence type="ECO:0000313" key="2">
    <source>
        <dbReference type="Proteomes" id="UP000282483"/>
    </source>
</evidence>
<gene>
    <name evidence="1" type="ORF">RVIR1_06930</name>
</gene>
<organism evidence="1 2">
    <name type="scientific">Candidatus Rickettsiella viridis</name>
    <dbReference type="NCBI Taxonomy" id="676208"/>
    <lineage>
        <taxon>Bacteria</taxon>
        <taxon>Pseudomonadati</taxon>
        <taxon>Pseudomonadota</taxon>
        <taxon>Gammaproteobacteria</taxon>
        <taxon>Legionellales</taxon>
        <taxon>Coxiellaceae</taxon>
        <taxon>Rickettsiella</taxon>
    </lineage>
</organism>
<dbReference type="EMBL" id="AP018005">
    <property type="protein sequence ID" value="BBB15190.1"/>
    <property type="molecule type" value="Genomic_DNA"/>
</dbReference>
<dbReference type="GO" id="GO:0016787">
    <property type="term" value="F:hydrolase activity"/>
    <property type="evidence" value="ECO:0007669"/>
    <property type="project" value="UniProtKB-KW"/>
</dbReference>
<dbReference type="AlphaFoldDB" id="A0A2Z5UWB0"/>
<keyword evidence="1" id="KW-0378">Hydrolase</keyword>
<accession>A0A2Z5UWB0</accession>
<sequence length="1038" mass="114950">MSKIEVLTDLLGLGVKDKASKLKNIQSIHAAGLLIFDFDPSKVQQALDVMYAATQWNKDITDKKLDQKMDQKTLIAICKHAIEFADSKAVLQTLLVIEAVGINTQLFKQELQPYLSTFPAEIAQLIATLTKAYDGTIKKELLLECLLVAKEKYEEDKKIGLELDTIVYSSLWKEKYKAFSEENKRLIESYTVKLKGLAYTDTFLFSLLDNEMQSDAYLKRLELASAVVNKCSDKAAALQSIQALKEKSGDRVDEIMRVIMTSVKVDEALEVAALSSTELLAEDKQSLLSLILKARQPKEAKSIFEILNKHHLVASTDLFKAILKQDETEGKPTVDRIDSFFNQKSELPKPINTEVSDLILLSADIANASQQVSALQELDQRFSNSKSLVLDMLSKQSADSELALEEIQKFKEMAGDGEISAILAEKNPLERIKAFLELSTLNEELKGQYLDLVLNAHQPDAAAKIVTDLAAREAIKEEGALKCIGLILDKKQATEREQTKLAFIKLKCYPITYELIDCALNLSESALEEVLQVALELFVPEPCSDKPISAGMFEKMLSTESAIQFKNKLMQLKEKNLLDFVSMHALYHNLDWNKGKNEFLAEIESLQKLQSSVAASLFACICTSARPIDAANILIKLNQQGLIKKSFWTRAINANDLKVFEYITAGKTADEMDNRSTNFQSVRQKYLLDFSNSSHSLNLAWALTSENGKNRLNGLIENLDANKIIRKSFWTGKIKDQHQTAIRAILSGKDDSAITTRARNLEAIVNAKLFDLIYKADLLDFILYAPQADAKAHIAFLVDLREKGILKMSYGKGKSAWVVNLKTALLQKDKQAIYSLLASKGLIHDHALVRAILDSPVVVLKEAKLEQLLKLGLLKKNWRTGKLKASSYQFITALLQSKTEEERQLAISTYKIKGTLSSIEQAELTNLYPKATLTSPVLQGLAISPPPPPLPLPISRAALLSSPLPATVPPTSPMNGAAPPPLPISELLSSKRLFNAGTPNNKQQATPKPSREALNAEIISKGGLNGLKNRGVGGVNLS</sequence>
<dbReference type="Proteomes" id="UP000282483">
    <property type="component" value="Chromosome"/>
</dbReference>
<keyword evidence="2" id="KW-1185">Reference proteome</keyword>
<evidence type="ECO:0000313" key="1">
    <source>
        <dbReference type="EMBL" id="BBB15190.1"/>
    </source>
</evidence>
<proteinExistence type="predicted"/>